<evidence type="ECO:0000313" key="4">
    <source>
        <dbReference type="EMBL" id="SMY05188.1"/>
    </source>
</evidence>
<evidence type="ECO:0000259" key="3">
    <source>
        <dbReference type="Pfam" id="PF00534"/>
    </source>
</evidence>
<dbReference type="AlphaFoldDB" id="A0A2H1KZS8"/>
<organism evidence="4 5">
    <name type="scientific">Brevibacterium antiquum CNRZ 918</name>
    <dbReference type="NCBI Taxonomy" id="1255637"/>
    <lineage>
        <taxon>Bacteria</taxon>
        <taxon>Bacillati</taxon>
        <taxon>Actinomycetota</taxon>
        <taxon>Actinomycetes</taxon>
        <taxon>Micrococcales</taxon>
        <taxon>Brevibacteriaceae</taxon>
        <taxon>Brevibacterium</taxon>
    </lineage>
</organism>
<sequence>MRAACEVARFLPFLEPDVVIGNGVKAQLVIALATPLRGIPSVWVKHDYSYDSTLAGPLGCAADTVVTTAAEVGVKAGRDDLAVIHPPVQDEPICDRDKARSMLLERGIEFDDRPVLVMAGRLVPYKGLDDAIAGLAAPGGESWRLVAIGEEDHSSPGERDRLRRLAERLGVVDRVIFARPVQGLGSLFAAFDALAVLTKPTDRRAPSQEGFGMTAFEAMQAGIPVIAVKDSPVAKRLGGTAGIIVSPQSPSEIAVALKRLIDPATRAGMGEQGRSIVAEYANSAEVAGSFASVLYEAAQHSRWSGLRQIASRMVRKVLRRRKAAS</sequence>
<dbReference type="InterPro" id="IPR001296">
    <property type="entry name" value="Glyco_trans_1"/>
</dbReference>
<evidence type="ECO:0000256" key="1">
    <source>
        <dbReference type="ARBA" id="ARBA00022676"/>
    </source>
</evidence>
<protein>
    <submittedName>
        <fullName evidence="4">Glycosyl transferases group 1</fullName>
    </submittedName>
</protein>
<dbReference type="EMBL" id="FXZD01000021">
    <property type="protein sequence ID" value="SMY05188.1"/>
    <property type="molecule type" value="Genomic_DNA"/>
</dbReference>
<proteinExistence type="predicted"/>
<keyword evidence="1" id="KW-0328">Glycosyltransferase</keyword>
<dbReference type="Pfam" id="PF00534">
    <property type="entry name" value="Glycos_transf_1"/>
    <property type="match status" value="1"/>
</dbReference>
<name>A0A2H1KZS8_9MICO</name>
<dbReference type="CDD" id="cd03801">
    <property type="entry name" value="GT4_PimA-like"/>
    <property type="match status" value="1"/>
</dbReference>
<reference evidence="4 5" key="1">
    <citation type="submission" date="2017-03" db="EMBL/GenBank/DDBJ databases">
        <authorList>
            <person name="Afonso C.L."/>
            <person name="Miller P.J."/>
            <person name="Scott M.A."/>
            <person name="Spackman E."/>
            <person name="Goraichik I."/>
            <person name="Dimitrov K.M."/>
            <person name="Suarez D.L."/>
            <person name="Swayne D.E."/>
        </authorList>
    </citation>
    <scope>NUCLEOTIDE SEQUENCE [LARGE SCALE GENOMIC DNA]</scope>
    <source>
        <strain evidence="4 5">CNRZ 918</strain>
    </source>
</reference>
<feature type="domain" description="Glycosyl transferase family 1" evidence="3">
    <location>
        <begin position="110"/>
        <end position="274"/>
    </location>
</feature>
<dbReference type="PANTHER" id="PTHR12526:SF510">
    <property type="entry name" value="D-INOSITOL 3-PHOSPHATE GLYCOSYLTRANSFERASE"/>
    <property type="match status" value="1"/>
</dbReference>
<dbReference type="PANTHER" id="PTHR12526">
    <property type="entry name" value="GLYCOSYLTRANSFERASE"/>
    <property type="match status" value="1"/>
</dbReference>
<dbReference type="GO" id="GO:0016757">
    <property type="term" value="F:glycosyltransferase activity"/>
    <property type="evidence" value="ECO:0007669"/>
    <property type="project" value="UniProtKB-KW"/>
</dbReference>
<evidence type="ECO:0000256" key="2">
    <source>
        <dbReference type="ARBA" id="ARBA00022679"/>
    </source>
</evidence>
<gene>
    <name evidence="4" type="ORF">BANT918_03297</name>
</gene>
<keyword evidence="2 4" id="KW-0808">Transferase</keyword>
<evidence type="ECO:0000313" key="5">
    <source>
        <dbReference type="Proteomes" id="UP000234433"/>
    </source>
</evidence>
<dbReference type="Gene3D" id="3.40.50.2000">
    <property type="entry name" value="Glycogen Phosphorylase B"/>
    <property type="match status" value="2"/>
</dbReference>
<accession>A0A2H1KZS8</accession>
<dbReference type="Proteomes" id="UP000234433">
    <property type="component" value="Unassembled WGS sequence"/>
</dbReference>
<dbReference type="SUPFAM" id="SSF53756">
    <property type="entry name" value="UDP-Glycosyltransferase/glycogen phosphorylase"/>
    <property type="match status" value="1"/>
</dbReference>